<protein>
    <recommendedName>
        <fullName evidence="2">SGNH hydrolase-type esterase domain-containing protein</fullName>
    </recommendedName>
</protein>
<proteinExistence type="predicted"/>
<name>A0A1B6MQM0_9HEMI</name>
<dbReference type="Gene3D" id="3.40.50.1110">
    <property type="entry name" value="SGNH hydrolase"/>
    <property type="match status" value="1"/>
</dbReference>
<reference evidence="1" key="1">
    <citation type="submission" date="2015-11" db="EMBL/GenBank/DDBJ databases">
        <title>De novo transcriptome assembly of four potential Pierce s Disease insect vectors from Arizona vineyards.</title>
        <authorList>
            <person name="Tassone E.E."/>
        </authorList>
    </citation>
    <scope>NUCLEOTIDE SEQUENCE</scope>
</reference>
<organism evidence="1">
    <name type="scientific">Graphocephala atropunctata</name>
    <dbReference type="NCBI Taxonomy" id="36148"/>
    <lineage>
        <taxon>Eukaryota</taxon>
        <taxon>Metazoa</taxon>
        <taxon>Ecdysozoa</taxon>
        <taxon>Arthropoda</taxon>
        <taxon>Hexapoda</taxon>
        <taxon>Insecta</taxon>
        <taxon>Pterygota</taxon>
        <taxon>Neoptera</taxon>
        <taxon>Paraneoptera</taxon>
        <taxon>Hemiptera</taxon>
        <taxon>Auchenorrhyncha</taxon>
        <taxon>Membracoidea</taxon>
        <taxon>Cicadellidae</taxon>
        <taxon>Cicadellinae</taxon>
        <taxon>Cicadellini</taxon>
        <taxon>Graphocephala</taxon>
    </lineage>
</organism>
<accession>A0A1B6MQM0</accession>
<dbReference type="InterPro" id="IPR036514">
    <property type="entry name" value="SGNH_hydro_sf"/>
</dbReference>
<dbReference type="AlphaFoldDB" id="A0A1B6MQM0"/>
<evidence type="ECO:0000313" key="1">
    <source>
        <dbReference type="EMBL" id="JAT38234.1"/>
    </source>
</evidence>
<dbReference type="SUPFAM" id="SSF52266">
    <property type="entry name" value="SGNH hydrolase"/>
    <property type="match status" value="1"/>
</dbReference>
<sequence length="184" mass="20941">SNPSKQFKVTKYQSISKITMLSDSHGHGLRHLLQNQLGENFAVYSVVKPSGKCENVVSDLDYEVRELRNNDHLIILSGSNNVDEKSDFNVKEYVKEIAAKTTNTNVIVCTIPLRYDKPLLNVKIRKKNIELIIESLKHDHLKVLSLANIPPRNYSSRGLHLNKWGKHQLCKAMVEKINGKNLNL</sequence>
<dbReference type="EMBL" id="GEBQ01001743">
    <property type="protein sequence ID" value="JAT38234.1"/>
    <property type="molecule type" value="Transcribed_RNA"/>
</dbReference>
<feature type="non-terminal residue" evidence="1">
    <location>
        <position position="1"/>
    </location>
</feature>
<evidence type="ECO:0008006" key="2">
    <source>
        <dbReference type="Google" id="ProtNLM"/>
    </source>
</evidence>
<gene>
    <name evidence="1" type="ORF">g.7018</name>
</gene>